<comment type="catalytic activity">
    <reaction evidence="1">
        <text>futalosine + H2O = dehypoxanthine futalosine + hypoxanthine</text>
        <dbReference type="Rhea" id="RHEA:25904"/>
        <dbReference type="ChEBI" id="CHEBI:15377"/>
        <dbReference type="ChEBI" id="CHEBI:17368"/>
        <dbReference type="ChEBI" id="CHEBI:58863"/>
        <dbReference type="ChEBI" id="CHEBI:58864"/>
        <dbReference type="EC" id="3.2.2.26"/>
    </reaction>
</comment>
<evidence type="ECO:0000256" key="1">
    <source>
        <dbReference type="HAMAP-Rule" id="MF_00991"/>
    </source>
</evidence>
<name>A0A5D0MTI6_FLESI</name>
<feature type="domain" description="Nucleoside phosphorylase" evidence="3">
    <location>
        <begin position="17"/>
        <end position="208"/>
    </location>
</feature>
<comment type="similarity">
    <text evidence="1">Belongs to the PNP/UDP phosphorylase family. Futalosine hydrolase subfamily.</text>
</comment>
<dbReference type="UniPathway" id="UPA00079"/>
<proteinExistence type="inferred from homology"/>
<dbReference type="InterPro" id="IPR000845">
    <property type="entry name" value="Nucleoside_phosphorylase_d"/>
</dbReference>
<dbReference type="PANTHER" id="PTHR46832">
    <property type="entry name" value="5'-METHYLTHIOADENOSINE/S-ADENOSYLHOMOCYSTEINE NUCLEOSIDASE"/>
    <property type="match status" value="1"/>
</dbReference>
<sequence length="214" mass="23769">MKKNVVFVPTLKEAEKIFENVSFIKNDHGLYFAELNNIDVIITGIGKSNATFSSCISLVNSNYYTVYLLGICGAYRNSGLKPGDIVCITEDYFADEGLLNSDGEYKLLSEIGFAINDRRNYSEFNCAEGLKKVTGNTVSFLSGTDKTADLYQSKTKASVENMEGASIGMVCERLNISAYQVRAISNFCGDRKKQGWNIKNPVNALKKFADEYIF</sequence>
<dbReference type="EMBL" id="VSIV01000044">
    <property type="protein sequence ID" value="TYB35365.1"/>
    <property type="molecule type" value="Genomic_DNA"/>
</dbReference>
<dbReference type="Pfam" id="PF01048">
    <property type="entry name" value="PNP_UDP_1"/>
    <property type="match status" value="1"/>
</dbReference>
<comment type="caution">
    <text evidence="4">The sequence shown here is derived from an EMBL/GenBank/DDBJ whole genome shotgun (WGS) entry which is preliminary data.</text>
</comment>
<dbReference type="AlphaFoldDB" id="A0A5D0MTI6"/>
<dbReference type="RefSeq" id="WP_303700154.1">
    <property type="nucleotide sequence ID" value="NZ_VSIV01000044.1"/>
</dbReference>
<comment type="pathway">
    <text evidence="1">Quinol/quinone metabolism; menaquinone biosynthesis.</text>
</comment>
<evidence type="ECO:0000256" key="2">
    <source>
        <dbReference type="NCBIfam" id="TIGR03664"/>
    </source>
</evidence>
<dbReference type="EC" id="3.2.2.26" evidence="1 2"/>
<dbReference type="Gene3D" id="3.40.50.1580">
    <property type="entry name" value="Nucleoside phosphorylase domain"/>
    <property type="match status" value="1"/>
</dbReference>
<dbReference type="GO" id="GO:0009234">
    <property type="term" value="P:menaquinone biosynthetic process"/>
    <property type="evidence" value="ECO:0007669"/>
    <property type="project" value="UniProtKB-UniRule"/>
</dbReference>
<accession>A0A5D0MTI6</accession>
<keyword evidence="4" id="KW-0326">Glycosidase</keyword>
<dbReference type="GO" id="GO:0008782">
    <property type="term" value="F:adenosylhomocysteine nucleosidase activity"/>
    <property type="evidence" value="ECO:0007669"/>
    <property type="project" value="TreeGrafter"/>
</dbReference>
<dbReference type="GO" id="GO:0008930">
    <property type="term" value="F:methylthioadenosine nucleosidase activity"/>
    <property type="evidence" value="ECO:0007669"/>
    <property type="project" value="TreeGrafter"/>
</dbReference>
<protein>
    <recommendedName>
        <fullName evidence="1 2">Futalosine hydrolase</fullName>
        <shortName evidence="1">FL hydrolase</shortName>
        <ecNumber evidence="1 2">3.2.2.26</ecNumber>
    </recommendedName>
    <alternativeName>
        <fullName evidence="1">Futalosine nucleosidase</fullName>
    </alternativeName>
    <alternativeName>
        <fullName evidence="1">Menaquinone biosynthetic enzyme MqnB</fullName>
    </alternativeName>
</protein>
<dbReference type="Proteomes" id="UP000323337">
    <property type="component" value="Unassembled WGS sequence"/>
</dbReference>
<evidence type="ECO:0000313" key="5">
    <source>
        <dbReference type="Proteomes" id="UP000323337"/>
    </source>
</evidence>
<evidence type="ECO:0000313" key="4">
    <source>
        <dbReference type="EMBL" id="TYB35365.1"/>
    </source>
</evidence>
<dbReference type="GO" id="GO:0009116">
    <property type="term" value="P:nucleoside metabolic process"/>
    <property type="evidence" value="ECO:0007669"/>
    <property type="project" value="InterPro"/>
</dbReference>
<dbReference type="GO" id="GO:0005829">
    <property type="term" value="C:cytosol"/>
    <property type="evidence" value="ECO:0007669"/>
    <property type="project" value="TreeGrafter"/>
</dbReference>
<comment type="function">
    <text evidence="1">Catalyzes the hydrolysis of futalosine (FL) to dehypoxanthine futalosine (DHFL) and hypoxanthine, a step in the biosynthesis of menaquinone (MK, vitamin K2).</text>
</comment>
<gene>
    <name evidence="1 4" type="primary">mqnB</name>
    <name evidence="4" type="ORF">FXF49_01530</name>
</gene>
<evidence type="ECO:0000259" key="3">
    <source>
        <dbReference type="Pfam" id="PF01048"/>
    </source>
</evidence>
<keyword evidence="1 4" id="KW-0378">Hydrolase</keyword>
<dbReference type="NCBIfam" id="TIGR03664">
    <property type="entry name" value="fut_nucase"/>
    <property type="match status" value="1"/>
</dbReference>
<reference evidence="4 5" key="1">
    <citation type="submission" date="2019-08" db="EMBL/GenBank/DDBJ databases">
        <title>Genomic characterization of a novel candidate phylum (ARYD3) from a high temperature, high salinity tertiary oil reservoir in north central Oklahoma, USA.</title>
        <authorList>
            <person name="Youssef N.H."/>
            <person name="Yadav A."/>
            <person name="Elshahed M.S."/>
        </authorList>
    </citation>
    <scope>NUCLEOTIDE SEQUENCE [LARGE SCALE GENOMIC DNA]</scope>
    <source>
        <strain evidence="4">ARYD1</strain>
    </source>
</reference>
<dbReference type="HAMAP" id="MF_00991">
    <property type="entry name" value="MqnB"/>
    <property type="match status" value="1"/>
</dbReference>
<dbReference type="GO" id="GO:0019284">
    <property type="term" value="P:L-methionine salvage from S-adenosylmethionine"/>
    <property type="evidence" value="ECO:0007669"/>
    <property type="project" value="TreeGrafter"/>
</dbReference>
<dbReference type="InterPro" id="IPR035994">
    <property type="entry name" value="Nucleoside_phosphorylase_sf"/>
</dbReference>
<keyword evidence="1" id="KW-0474">Menaquinone biosynthesis</keyword>
<organism evidence="4 5">
    <name type="scientific">Flexistipes sinusarabici</name>
    <dbReference type="NCBI Taxonomy" id="2352"/>
    <lineage>
        <taxon>Bacteria</taxon>
        <taxon>Pseudomonadati</taxon>
        <taxon>Deferribacterota</taxon>
        <taxon>Deferribacteres</taxon>
        <taxon>Deferribacterales</taxon>
        <taxon>Flexistipitaceae</taxon>
        <taxon>Flexistipes</taxon>
    </lineage>
</organism>
<dbReference type="PANTHER" id="PTHR46832:SF2">
    <property type="entry name" value="FUTALOSINE HYDROLASE"/>
    <property type="match status" value="1"/>
</dbReference>
<dbReference type="SUPFAM" id="SSF53167">
    <property type="entry name" value="Purine and uridine phosphorylases"/>
    <property type="match status" value="1"/>
</dbReference>
<dbReference type="InterPro" id="IPR019963">
    <property type="entry name" value="FL_hydrolase_MqnB"/>
</dbReference>